<keyword evidence="1" id="KW-0812">Transmembrane</keyword>
<dbReference type="EMBL" id="JAIZPD010000005">
    <property type="protein sequence ID" value="KAH0963338.1"/>
    <property type="molecule type" value="Genomic_DNA"/>
</dbReference>
<proteinExistence type="predicted"/>
<sequence>MRPFLLVAPLAALFGTAVAAPSGGNDAAGAAQTESETNVPTESRYSAFASFGQQLEDALVQDIVNLWNSGKTAEDVRQVRAAASPYALGINSLGDVGAILSRLGLGDLISKRSEAGDANPLLGLLGGGEATKNGSNVAGGKLDLKDLLKSTGGKPDVKALLGKLQESLKKSGVKDGGRKLGNLVATMFPVTSLVGKLGLGTLSPLTVTVDALLLALLGIGPTVGRLLFNLGLIGMKEPAKMMMMM</sequence>
<dbReference type="OrthoDB" id="10667820at2759"/>
<comment type="caution">
    <text evidence="3">The sequence shown here is derived from an EMBL/GenBank/DDBJ whole genome shotgun (WGS) entry which is preliminary data.</text>
</comment>
<organism evidence="3 4">
    <name type="scientific">Hirsutella rhossiliensis</name>
    <dbReference type="NCBI Taxonomy" id="111463"/>
    <lineage>
        <taxon>Eukaryota</taxon>
        <taxon>Fungi</taxon>
        <taxon>Dikarya</taxon>
        <taxon>Ascomycota</taxon>
        <taxon>Pezizomycotina</taxon>
        <taxon>Sordariomycetes</taxon>
        <taxon>Hypocreomycetidae</taxon>
        <taxon>Hypocreales</taxon>
        <taxon>Ophiocordycipitaceae</taxon>
        <taxon>Hirsutella</taxon>
    </lineage>
</organism>
<evidence type="ECO:0000313" key="4">
    <source>
        <dbReference type="Proteomes" id="UP000824596"/>
    </source>
</evidence>
<reference evidence="3" key="1">
    <citation type="submission" date="2021-09" db="EMBL/GenBank/DDBJ databases">
        <title>A high-quality genome of the endoparasitic fungus Hirsutella rhossiliensis with a comparison of Hirsutella genomes reveals transposable elements contributing to genome size variation.</title>
        <authorList>
            <person name="Lin R."/>
            <person name="Jiao Y."/>
            <person name="Sun X."/>
            <person name="Ling J."/>
            <person name="Xie B."/>
            <person name="Cheng X."/>
        </authorList>
    </citation>
    <scope>NUCLEOTIDE SEQUENCE</scope>
    <source>
        <strain evidence="3">HR02</strain>
    </source>
</reference>
<feature type="transmembrane region" description="Helical" evidence="1">
    <location>
        <begin position="211"/>
        <end position="235"/>
    </location>
</feature>
<evidence type="ECO:0000313" key="3">
    <source>
        <dbReference type="EMBL" id="KAH0963338.1"/>
    </source>
</evidence>
<dbReference type="Proteomes" id="UP000824596">
    <property type="component" value="Unassembled WGS sequence"/>
</dbReference>
<feature type="chain" id="PRO_5040186138" evidence="2">
    <location>
        <begin position="20"/>
        <end position="245"/>
    </location>
</feature>
<name>A0A9P8MW51_9HYPO</name>
<keyword evidence="1" id="KW-0472">Membrane</keyword>
<accession>A0A9P8MW51</accession>
<keyword evidence="1" id="KW-1133">Transmembrane helix</keyword>
<evidence type="ECO:0000256" key="1">
    <source>
        <dbReference type="SAM" id="Phobius"/>
    </source>
</evidence>
<dbReference type="GeneID" id="68354977"/>
<keyword evidence="4" id="KW-1185">Reference proteome</keyword>
<dbReference type="RefSeq" id="XP_044720851.1">
    <property type="nucleotide sequence ID" value="XM_044864319.1"/>
</dbReference>
<evidence type="ECO:0000256" key="2">
    <source>
        <dbReference type="SAM" id="SignalP"/>
    </source>
</evidence>
<feature type="signal peptide" evidence="2">
    <location>
        <begin position="1"/>
        <end position="19"/>
    </location>
</feature>
<dbReference type="AlphaFoldDB" id="A0A9P8MW51"/>
<keyword evidence="2" id="KW-0732">Signal</keyword>
<protein>
    <submittedName>
        <fullName evidence="3">Uncharacterized protein</fullName>
    </submittedName>
</protein>
<gene>
    <name evidence="3" type="ORF">HRG_05848</name>
</gene>